<keyword evidence="3" id="KW-1185">Reference proteome</keyword>
<evidence type="ECO:0000313" key="3">
    <source>
        <dbReference type="Proteomes" id="UP000318336"/>
    </source>
</evidence>
<dbReference type="NCBIfam" id="TIGR03083">
    <property type="entry name" value="maleylpyruvate isomerase family mycothiol-dependent enzyme"/>
    <property type="match status" value="1"/>
</dbReference>
<dbReference type="Proteomes" id="UP000318336">
    <property type="component" value="Unassembled WGS sequence"/>
</dbReference>
<organism evidence="2 3">
    <name type="scientific">Barrientosiimonas humi</name>
    <dbReference type="NCBI Taxonomy" id="999931"/>
    <lineage>
        <taxon>Bacteria</taxon>
        <taxon>Bacillati</taxon>
        <taxon>Actinomycetota</taxon>
        <taxon>Actinomycetes</taxon>
        <taxon>Micrococcales</taxon>
        <taxon>Dermacoccaceae</taxon>
        <taxon>Barrientosiimonas</taxon>
    </lineage>
</organism>
<accession>A0A542XFZ5</accession>
<dbReference type="GO" id="GO:0046872">
    <property type="term" value="F:metal ion binding"/>
    <property type="evidence" value="ECO:0007669"/>
    <property type="project" value="InterPro"/>
</dbReference>
<dbReference type="RefSeq" id="WP_142007103.1">
    <property type="nucleotide sequence ID" value="NZ_CAJTBP010000001.1"/>
</dbReference>
<dbReference type="EMBL" id="VFOK01000001">
    <property type="protein sequence ID" value="TQL34742.1"/>
    <property type="molecule type" value="Genomic_DNA"/>
</dbReference>
<dbReference type="Pfam" id="PF11716">
    <property type="entry name" value="MDMPI_N"/>
    <property type="match status" value="1"/>
</dbReference>
<proteinExistence type="predicted"/>
<dbReference type="InterPro" id="IPR034660">
    <property type="entry name" value="DinB/YfiT-like"/>
</dbReference>
<dbReference type="AlphaFoldDB" id="A0A542XFZ5"/>
<gene>
    <name evidence="2" type="ORF">FB554_2921</name>
</gene>
<evidence type="ECO:0000259" key="1">
    <source>
        <dbReference type="Pfam" id="PF11716"/>
    </source>
</evidence>
<dbReference type="SUPFAM" id="SSF109854">
    <property type="entry name" value="DinB/YfiT-like putative metalloenzymes"/>
    <property type="match status" value="1"/>
</dbReference>
<sequence>MPAPHHRIATENRLLAADMFASLTPQQWATPSLCEGWTVREVAGHLLAPLESDFSWPTVIGVLVRYRGNVDKYVDDETRKRSARPTEQIVAQLRERAGEELTVPFTGAGGPMADSAIHLRDAARPLGLDVSPDLDAWRATLDFLVSKPATRGFVTRKRLAGLRLVATDQDWSWGAGEEVRGPSEAVAMAVAGRPVALDDLAGEGVQVLRGRLSA</sequence>
<dbReference type="Gene3D" id="1.20.120.450">
    <property type="entry name" value="dinb family like domain"/>
    <property type="match status" value="1"/>
</dbReference>
<reference evidence="2 3" key="1">
    <citation type="submission" date="2019-06" db="EMBL/GenBank/DDBJ databases">
        <title>Sequencing the genomes of 1000 actinobacteria strains.</title>
        <authorList>
            <person name="Klenk H.-P."/>
        </authorList>
    </citation>
    <scope>NUCLEOTIDE SEQUENCE [LARGE SCALE GENOMIC DNA]</scope>
    <source>
        <strain evidence="2 3">DSM 24617</strain>
    </source>
</reference>
<dbReference type="OrthoDB" id="5178565at2"/>
<feature type="domain" description="Mycothiol-dependent maleylpyruvate isomerase metal-binding" evidence="1">
    <location>
        <begin position="17"/>
        <end position="97"/>
    </location>
</feature>
<dbReference type="InterPro" id="IPR024344">
    <property type="entry name" value="MDMPI_metal-binding"/>
</dbReference>
<comment type="caution">
    <text evidence="2">The sequence shown here is derived from an EMBL/GenBank/DDBJ whole genome shotgun (WGS) entry which is preliminary data.</text>
</comment>
<dbReference type="InterPro" id="IPR017517">
    <property type="entry name" value="Maleyloyr_isom"/>
</dbReference>
<evidence type="ECO:0000313" key="2">
    <source>
        <dbReference type="EMBL" id="TQL34742.1"/>
    </source>
</evidence>
<protein>
    <submittedName>
        <fullName evidence="2">Uncharacterized protein (TIGR03083 family)</fullName>
    </submittedName>
</protein>
<name>A0A542XFZ5_9MICO</name>